<evidence type="ECO:0000313" key="1">
    <source>
        <dbReference type="EMBL" id="THD19041.1"/>
    </source>
</evidence>
<dbReference type="EMBL" id="JXXN02007580">
    <property type="protein sequence ID" value="THD19041.1"/>
    <property type="molecule type" value="Genomic_DNA"/>
</dbReference>
<protein>
    <submittedName>
        <fullName evidence="1">Uncharacterized protein</fullName>
    </submittedName>
</protein>
<dbReference type="Proteomes" id="UP000230066">
    <property type="component" value="Unassembled WGS sequence"/>
</dbReference>
<reference evidence="1" key="1">
    <citation type="submission" date="2019-03" db="EMBL/GenBank/DDBJ databases">
        <title>Improved annotation for the trematode Fasciola hepatica.</title>
        <authorList>
            <person name="Choi Y.-J."/>
            <person name="Martin J."/>
            <person name="Mitreva M."/>
        </authorList>
    </citation>
    <scope>NUCLEOTIDE SEQUENCE [LARGE SCALE GENOMIC DNA]</scope>
</reference>
<organism evidence="1 2">
    <name type="scientific">Fasciola hepatica</name>
    <name type="common">Liver fluke</name>
    <dbReference type="NCBI Taxonomy" id="6192"/>
    <lineage>
        <taxon>Eukaryota</taxon>
        <taxon>Metazoa</taxon>
        <taxon>Spiralia</taxon>
        <taxon>Lophotrochozoa</taxon>
        <taxon>Platyhelminthes</taxon>
        <taxon>Trematoda</taxon>
        <taxon>Digenea</taxon>
        <taxon>Plagiorchiida</taxon>
        <taxon>Echinostomata</taxon>
        <taxon>Echinostomatoidea</taxon>
        <taxon>Fasciolidae</taxon>
        <taxon>Fasciola</taxon>
    </lineage>
</organism>
<keyword evidence="2" id="KW-1185">Reference proteome</keyword>
<name>A0A4E0R081_FASHE</name>
<sequence length="164" mass="18498">MNTSTVWSCLCPDLQLQCWSVTSHTALKTISLCGVLSSLNLTVSDYPPWNQFTALQWIPPSRLCLLSARGCLLHIGLSQSVHARTTRVHPQLFHLHPDCRSTEAAFHLITRSVHGEPRHIYTLGPGYCHPLSQVLNIRPQTKSNRCASPHLIQLFFDEYLFPTV</sequence>
<evidence type="ECO:0000313" key="2">
    <source>
        <dbReference type="Proteomes" id="UP000230066"/>
    </source>
</evidence>
<accession>A0A4E0R081</accession>
<proteinExistence type="predicted"/>
<gene>
    <name evidence="1" type="ORF">D915_010315</name>
</gene>
<comment type="caution">
    <text evidence="1">The sequence shown here is derived from an EMBL/GenBank/DDBJ whole genome shotgun (WGS) entry which is preliminary data.</text>
</comment>
<dbReference type="AlphaFoldDB" id="A0A4E0R081"/>